<dbReference type="AlphaFoldDB" id="A0A0R2NYB5"/>
<accession>A0A0R2NYB5</accession>
<proteinExistence type="inferred from homology"/>
<dbReference type="InterPro" id="IPR012338">
    <property type="entry name" value="Beta-lactam/transpept-like"/>
</dbReference>
<evidence type="ECO:0000256" key="2">
    <source>
        <dbReference type="ARBA" id="ARBA00022801"/>
    </source>
</evidence>
<gene>
    <name evidence="4" type="ORF">ABR60_05970</name>
</gene>
<protein>
    <recommendedName>
        <fullName evidence="6">D-alanyl-D-alanine carboxypeptidase</fullName>
    </recommendedName>
</protein>
<dbReference type="SUPFAM" id="SSF56601">
    <property type="entry name" value="beta-lactamase/transpeptidase-like"/>
    <property type="match status" value="1"/>
</dbReference>
<evidence type="ECO:0000256" key="1">
    <source>
        <dbReference type="ARBA" id="ARBA00006096"/>
    </source>
</evidence>
<comment type="similarity">
    <text evidence="1">Belongs to the peptidase S13 family.</text>
</comment>
<keyword evidence="3" id="KW-0732">Signal</keyword>
<sequence>MTITLSSMAKSRMALLLALLLAFNPLEASALHSLDKYVNSKHLATPGLLILNPLDGQVIAQNSPDTARVPASVLKLVSSAAALHFVGGERRYVTSIFTTESENTYLIKGSLDPWMSSNLTLAKRNGQKYLPSLITKANVENKRKITIYYATLFERDRYDLSLNLKRKGIKATFKRVTSAQAKELAKEEIASLTSLPLSEMIKFVNLNSDNTLANRLAMSAAREIGFERTSKGLTQTFKLALEEIGVNSQGLVAKDGSGLDKGNRLSTQTVVELLVRIRDNPQYQAIYEGLPVAGKSGTLKNRFIEDGPEAVGKVKAKTGWLRNTVTLAGYAKSADKEYVFAIMADGITPTLSGRNKARAAMDRLLEAIVMGNH</sequence>
<evidence type="ECO:0008006" key="6">
    <source>
        <dbReference type="Google" id="ProtNLM"/>
    </source>
</evidence>
<evidence type="ECO:0000313" key="4">
    <source>
        <dbReference type="EMBL" id="KRO30814.1"/>
    </source>
</evidence>
<evidence type="ECO:0000313" key="5">
    <source>
        <dbReference type="Proteomes" id="UP000053941"/>
    </source>
</evidence>
<comment type="caution">
    <text evidence="4">The sequence shown here is derived from an EMBL/GenBank/DDBJ whole genome shotgun (WGS) entry which is preliminary data.</text>
</comment>
<dbReference type="Gene3D" id="3.40.710.10">
    <property type="entry name" value="DD-peptidase/beta-lactamase superfamily"/>
    <property type="match status" value="2"/>
</dbReference>
<dbReference type="GO" id="GO:0000270">
    <property type="term" value="P:peptidoglycan metabolic process"/>
    <property type="evidence" value="ECO:0007669"/>
    <property type="project" value="TreeGrafter"/>
</dbReference>
<feature type="signal peptide" evidence="3">
    <location>
        <begin position="1"/>
        <end position="28"/>
    </location>
</feature>
<dbReference type="GO" id="GO:0006508">
    <property type="term" value="P:proteolysis"/>
    <property type="evidence" value="ECO:0007669"/>
    <property type="project" value="InterPro"/>
</dbReference>
<dbReference type="PANTHER" id="PTHR30023">
    <property type="entry name" value="D-ALANYL-D-ALANINE CARBOXYPEPTIDASE"/>
    <property type="match status" value="1"/>
</dbReference>
<dbReference type="InterPro" id="IPR000667">
    <property type="entry name" value="Peptidase_S13"/>
</dbReference>
<dbReference type="GO" id="GO:0004185">
    <property type="term" value="F:serine-type carboxypeptidase activity"/>
    <property type="evidence" value="ECO:0007669"/>
    <property type="project" value="InterPro"/>
</dbReference>
<keyword evidence="2" id="KW-0378">Hydrolase</keyword>
<dbReference type="EMBL" id="LIAS01000055">
    <property type="protein sequence ID" value="KRO30814.1"/>
    <property type="molecule type" value="Genomic_DNA"/>
</dbReference>
<dbReference type="Pfam" id="PF02113">
    <property type="entry name" value="Peptidase_S13"/>
    <property type="match status" value="2"/>
</dbReference>
<dbReference type="NCBIfam" id="TIGR00666">
    <property type="entry name" value="PBP4"/>
    <property type="match status" value="1"/>
</dbReference>
<name>A0A0R2NYB5_9ACTN</name>
<feature type="chain" id="PRO_5039404684" description="D-alanyl-D-alanine carboxypeptidase" evidence="3">
    <location>
        <begin position="29"/>
        <end position="373"/>
    </location>
</feature>
<dbReference type="PANTHER" id="PTHR30023:SF0">
    <property type="entry name" value="PENICILLIN-SENSITIVE CARBOXYPEPTIDASE A"/>
    <property type="match status" value="1"/>
</dbReference>
<dbReference type="PRINTS" id="PR00922">
    <property type="entry name" value="DADACBPTASE3"/>
</dbReference>
<dbReference type="Proteomes" id="UP000053941">
    <property type="component" value="Unassembled WGS sequence"/>
</dbReference>
<organism evidence="4 5">
    <name type="scientific">Actinobacteria bacterium BACL2 MAG-120802-bin41</name>
    <dbReference type="NCBI Taxonomy" id="1655568"/>
    <lineage>
        <taxon>Bacteria</taxon>
        <taxon>Bacillati</taxon>
        <taxon>Actinomycetota</taxon>
        <taxon>Actinomycetes</taxon>
        <taxon>Actinomycetes incertae sedis</taxon>
        <taxon>ac1 cluster</taxon>
    </lineage>
</organism>
<reference evidence="4 5" key="1">
    <citation type="submission" date="2015-10" db="EMBL/GenBank/DDBJ databases">
        <title>Metagenome-Assembled Genomes uncover a global brackish microbiome.</title>
        <authorList>
            <person name="Hugerth L.W."/>
            <person name="Larsson J."/>
            <person name="Alneberg J."/>
            <person name="Lindh M.V."/>
            <person name="Legrand C."/>
            <person name="Pinhassi J."/>
            <person name="Andersson A.F."/>
        </authorList>
    </citation>
    <scope>NUCLEOTIDE SEQUENCE [LARGE SCALE GENOMIC DNA]</scope>
    <source>
        <strain evidence="4">BACL2 MAG-120802-bin41</strain>
    </source>
</reference>
<evidence type="ECO:0000256" key="3">
    <source>
        <dbReference type="SAM" id="SignalP"/>
    </source>
</evidence>